<feature type="compositionally biased region" description="Basic and acidic residues" evidence="5">
    <location>
        <begin position="210"/>
        <end position="229"/>
    </location>
</feature>
<keyword evidence="2" id="KW-0238">DNA-binding</keyword>
<reference evidence="9" key="1">
    <citation type="submission" date="2022-07" db="EMBL/GenBank/DDBJ databases">
        <title>Phylogenomic reconstructions and comparative analyses of Kickxellomycotina fungi.</title>
        <authorList>
            <person name="Reynolds N.K."/>
            <person name="Stajich J.E."/>
            <person name="Barry K."/>
            <person name="Grigoriev I.V."/>
            <person name="Crous P."/>
            <person name="Smith M.E."/>
        </authorList>
    </citation>
    <scope>NUCLEOTIDE SEQUENCE</scope>
    <source>
        <strain evidence="9">NBRC 105413</strain>
    </source>
</reference>
<comment type="caution">
    <text evidence="9">The sequence shown here is derived from an EMBL/GenBank/DDBJ whole genome shotgun (WGS) entry which is preliminary data.</text>
</comment>
<dbReference type="EMBL" id="JANBOH010000078">
    <property type="protein sequence ID" value="KAJ1646032.1"/>
    <property type="molecule type" value="Genomic_DNA"/>
</dbReference>
<keyword evidence="3" id="KW-0804">Transcription</keyword>
<evidence type="ECO:0000256" key="4">
    <source>
        <dbReference type="ARBA" id="ARBA00023242"/>
    </source>
</evidence>
<accession>A0A9W7XN44</accession>
<dbReference type="PANTHER" id="PTHR46621">
    <property type="entry name" value="SNRNA-ACTIVATING PROTEIN COMPLEX SUBUNIT 4"/>
    <property type="match status" value="1"/>
</dbReference>
<dbReference type="GO" id="GO:0001006">
    <property type="term" value="F:RNA polymerase III type 3 promoter sequence-specific DNA binding"/>
    <property type="evidence" value="ECO:0007669"/>
    <property type="project" value="TreeGrafter"/>
</dbReference>
<dbReference type="InterPro" id="IPR017884">
    <property type="entry name" value="SANT_dom"/>
</dbReference>
<feature type="region of interest" description="Disordered" evidence="5">
    <location>
        <begin position="205"/>
        <end position="234"/>
    </location>
</feature>
<dbReference type="PROSITE" id="PS50090">
    <property type="entry name" value="MYB_LIKE"/>
    <property type="match status" value="3"/>
</dbReference>
<evidence type="ECO:0000256" key="1">
    <source>
        <dbReference type="ARBA" id="ARBA00023015"/>
    </source>
</evidence>
<keyword evidence="4" id="KW-0539">Nucleus</keyword>
<dbReference type="PANTHER" id="PTHR46621:SF1">
    <property type="entry name" value="SNRNA-ACTIVATING PROTEIN COMPLEX SUBUNIT 4"/>
    <property type="match status" value="1"/>
</dbReference>
<feature type="domain" description="Myb-like" evidence="6">
    <location>
        <begin position="279"/>
        <end position="330"/>
    </location>
</feature>
<dbReference type="SUPFAM" id="SSF46689">
    <property type="entry name" value="Homeodomain-like"/>
    <property type="match status" value="3"/>
</dbReference>
<proteinExistence type="predicted"/>
<evidence type="ECO:0000259" key="7">
    <source>
        <dbReference type="PROSITE" id="PS51293"/>
    </source>
</evidence>
<gene>
    <name evidence="9" type="ORF">LPJ64_002455</name>
</gene>
<dbReference type="GO" id="GO:0042795">
    <property type="term" value="P:snRNA transcription by RNA polymerase II"/>
    <property type="evidence" value="ECO:0007669"/>
    <property type="project" value="TreeGrafter"/>
</dbReference>
<dbReference type="PROSITE" id="PS51294">
    <property type="entry name" value="HTH_MYB"/>
    <property type="match status" value="2"/>
</dbReference>
<dbReference type="CDD" id="cd00167">
    <property type="entry name" value="SANT"/>
    <property type="match status" value="2"/>
</dbReference>
<dbReference type="Proteomes" id="UP001145021">
    <property type="component" value="Unassembled WGS sequence"/>
</dbReference>
<dbReference type="GO" id="GO:0042796">
    <property type="term" value="P:snRNA transcription by RNA polymerase III"/>
    <property type="evidence" value="ECO:0007669"/>
    <property type="project" value="TreeGrafter"/>
</dbReference>
<keyword evidence="1" id="KW-0805">Transcription regulation</keyword>
<evidence type="ECO:0000259" key="8">
    <source>
        <dbReference type="PROSITE" id="PS51294"/>
    </source>
</evidence>
<name>A0A9W7XN44_9FUNG</name>
<evidence type="ECO:0000259" key="6">
    <source>
        <dbReference type="PROSITE" id="PS50090"/>
    </source>
</evidence>
<dbReference type="InterPro" id="IPR001005">
    <property type="entry name" value="SANT/Myb"/>
</dbReference>
<evidence type="ECO:0000256" key="5">
    <source>
        <dbReference type="SAM" id="MobiDB-lite"/>
    </source>
</evidence>
<feature type="domain" description="HTH myb-type" evidence="8">
    <location>
        <begin position="280"/>
        <end position="334"/>
    </location>
</feature>
<feature type="domain" description="Myb-like" evidence="6">
    <location>
        <begin position="84"/>
        <end position="136"/>
    </location>
</feature>
<dbReference type="InterPro" id="IPR051575">
    <property type="entry name" value="Myb-like_DNA-bd"/>
</dbReference>
<feature type="domain" description="HTH myb-type" evidence="8">
    <location>
        <begin position="111"/>
        <end position="140"/>
    </location>
</feature>
<dbReference type="GO" id="GO:0000978">
    <property type="term" value="F:RNA polymerase II cis-regulatory region sequence-specific DNA binding"/>
    <property type="evidence" value="ECO:0007669"/>
    <property type="project" value="TreeGrafter"/>
</dbReference>
<feature type="domain" description="SANT" evidence="7">
    <location>
        <begin position="282"/>
        <end position="334"/>
    </location>
</feature>
<evidence type="ECO:0000256" key="3">
    <source>
        <dbReference type="ARBA" id="ARBA00023163"/>
    </source>
</evidence>
<evidence type="ECO:0000313" key="9">
    <source>
        <dbReference type="EMBL" id="KAJ1646032.1"/>
    </source>
</evidence>
<evidence type="ECO:0000256" key="2">
    <source>
        <dbReference type="ARBA" id="ARBA00023125"/>
    </source>
</evidence>
<dbReference type="SMART" id="SM00717">
    <property type="entry name" value="SANT"/>
    <property type="match status" value="5"/>
</dbReference>
<dbReference type="Pfam" id="PF00249">
    <property type="entry name" value="Myb_DNA-binding"/>
    <property type="match status" value="2"/>
</dbReference>
<evidence type="ECO:0000313" key="10">
    <source>
        <dbReference type="Proteomes" id="UP001145021"/>
    </source>
</evidence>
<dbReference type="InterPro" id="IPR017930">
    <property type="entry name" value="Myb_dom"/>
</dbReference>
<protein>
    <submittedName>
        <fullName evidence="9">Uncharacterized protein</fullName>
    </submittedName>
</protein>
<sequence>MFFRYLHVASNPLLFAASNPMLFGRLARISTIVCSSTITPVLLRCFTQARTSLARRPGGVIQTSFIPSIDDPTKLVPLKLVRLNTWTTEETQRLKALVMSRRRHSPILRSADWTEISHSFPGRTPVGCKQKAHALVKKNKIQPFVRKSKELVRDEELVYDMRMIGLPWDRVVGSFGARYSVEQCKHMYALVYRRNYVRMRRTAKKTLRQKNKEISPVDPPQEKSHEPGRPKKIWGPAEDQKLWRLLQEHGEFNYAKMSHHFQGFRKTSIFAAVNKVICFPNIQTGRWSKDEKTALTQLFNRHGDDWQRISKEMPTNRTPLQCKWRYMRLQARSLAITRPWSRQETQQLELLVRLHSRPKSISDKPAKLTLDAETRPLFQLVSQEDSDVSPKLKSLMAALKQDAVSGTSSSPQTSNSTADVKIDWPLVASYMISRSHSQCYVHWKYVIMAKKQRPEIYRGPWSLDEDVKLYQLHMEAPRRWLWITQNLPRLRDMASVRMRYRRYIDRYLKMLGECRGPNWDPMDDGFREVHMRCEILAWYRRKMEGYRVEDKYPCPYDLDLTGYTKK</sequence>
<dbReference type="PROSITE" id="PS51293">
    <property type="entry name" value="SANT"/>
    <property type="match status" value="1"/>
</dbReference>
<dbReference type="InterPro" id="IPR009057">
    <property type="entry name" value="Homeodomain-like_sf"/>
</dbReference>
<feature type="domain" description="Myb-like" evidence="6">
    <location>
        <begin position="453"/>
        <end position="504"/>
    </location>
</feature>
<organism evidence="9 10">
    <name type="scientific">Coemansia asiatica</name>
    <dbReference type="NCBI Taxonomy" id="1052880"/>
    <lineage>
        <taxon>Eukaryota</taxon>
        <taxon>Fungi</taxon>
        <taxon>Fungi incertae sedis</taxon>
        <taxon>Zoopagomycota</taxon>
        <taxon>Kickxellomycotina</taxon>
        <taxon>Kickxellomycetes</taxon>
        <taxon>Kickxellales</taxon>
        <taxon>Kickxellaceae</taxon>
        <taxon>Coemansia</taxon>
    </lineage>
</organism>
<dbReference type="Gene3D" id="1.10.10.60">
    <property type="entry name" value="Homeodomain-like"/>
    <property type="match status" value="4"/>
</dbReference>
<dbReference type="GO" id="GO:0019185">
    <property type="term" value="C:snRNA-activating protein complex"/>
    <property type="evidence" value="ECO:0007669"/>
    <property type="project" value="TreeGrafter"/>
</dbReference>
<dbReference type="AlphaFoldDB" id="A0A9W7XN44"/>
<keyword evidence="10" id="KW-1185">Reference proteome</keyword>